<name>A0A974WJF8_9BACT</name>
<organism evidence="1 2">
    <name type="scientific">Fulvivirga lutea</name>
    <dbReference type="NCBI Taxonomy" id="2810512"/>
    <lineage>
        <taxon>Bacteria</taxon>
        <taxon>Pseudomonadati</taxon>
        <taxon>Bacteroidota</taxon>
        <taxon>Cytophagia</taxon>
        <taxon>Cytophagales</taxon>
        <taxon>Fulvivirgaceae</taxon>
        <taxon>Fulvivirga</taxon>
    </lineage>
</organism>
<reference evidence="1" key="1">
    <citation type="submission" date="2021-02" db="EMBL/GenBank/DDBJ databases">
        <title>Fulvivirga sp. S481 isolated from sea water.</title>
        <authorList>
            <person name="Bae S.S."/>
            <person name="Baek K."/>
        </authorList>
    </citation>
    <scope>NUCLEOTIDE SEQUENCE</scope>
    <source>
        <strain evidence="1">S481</strain>
    </source>
</reference>
<dbReference type="AlphaFoldDB" id="A0A974WJF8"/>
<protein>
    <submittedName>
        <fullName evidence="1">Uncharacterized protein</fullName>
    </submittedName>
</protein>
<accession>A0A974WJF8</accession>
<evidence type="ECO:0000313" key="2">
    <source>
        <dbReference type="Proteomes" id="UP000662783"/>
    </source>
</evidence>
<proteinExistence type="predicted"/>
<evidence type="ECO:0000313" key="1">
    <source>
        <dbReference type="EMBL" id="QSE96453.1"/>
    </source>
</evidence>
<gene>
    <name evidence="1" type="ORF">JR347_12685</name>
</gene>
<dbReference type="Proteomes" id="UP000662783">
    <property type="component" value="Chromosome"/>
</dbReference>
<sequence>MTQNSDRFISKVELIMDSPTERNKFKGLTNFDDKIAFLRGHFIMDEMSIRLLERKYLLSEASRETLMNQIEDIVLRSEN</sequence>
<keyword evidence="2" id="KW-1185">Reference proteome</keyword>
<dbReference type="EMBL" id="CP070608">
    <property type="protein sequence ID" value="QSE96453.1"/>
    <property type="molecule type" value="Genomic_DNA"/>
</dbReference>
<dbReference type="RefSeq" id="WP_205720969.1">
    <property type="nucleotide sequence ID" value="NZ_CP070608.1"/>
</dbReference>
<dbReference type="KEGG" id="fuv:JR347_12685"/>